<dbReference type="Gene3D" id="2.130.10.10">
    <property type="entry name" value="YVTN repeat-like/Quinoprotein amine dehydrogenase"/>
    <property type="match status" value="2"/>
</dbReference>
<gene>
    <name evidence="1" type="ORF">OCK74_05030</name>
</gene>
<keyword evidence="2" id="KW-1185">Reference proteome</keyword>
<dbReference type="RefSeq" id="WP_279295913.1">
    <property type="nucleotide sequence ID" value="NZ_JAOTIF010000002.1"/>
</dbReference>
<name>A0A9X3B7G6_9BACT</name>
<proteinExistence type="predicted"/>
<reference evidence="1" key="1">
    <citation type="submission" date="2022-09" db="EMBL/GenBank/DDBJ databases">
        <authorList>
            <person name="Yuan C."/>
            <person name="Ke Z."/>
        </authorList>
    </citation>
    <scope>NUCLEOTIDE SEQUENCE</scope>
    <source>
        <strain evidence="1">LB-8</strain>
    </source>
</reference>
<organism evidence="1 2">
    <name type="scientific">Paraflavisolibacter caeni</name>
    <dbReference type="NCBI Taxonomy" id="2982496"/>
    <lineage>
        <taxon>Bacteria</taxon>
        <taxon>Pseudomonadati</taxon>
        <taxon>Bacteroidota</taxon>
        <taxon>Chitinophagia</taxon>
        <taxon>Chitinophagales</taxon>
        <taxon>Chitinophagaceae</taxon>
        <taxon>Paraflavisolibacter</taxon>
    </lineage>
</organism>
<dbReference type="EMBL" id="JAOTIF010000002">
    <property type="protein sequence ID" value="MCU7548466.1"/>
    <property type="molecule type" value="Genomic_DNA"/>
</dbReference>
<dbReference type="Proteomes" id="UP001155483">
    <property type="component" value="Unassembled WGS sequence"/>
</dbReference>
<dbReference type="InterPro" id="IPR036278">
    <property type="entry name" value="Sialidase_sf"/>
</dbReference>
<dbReference type="SUPFAM" id="SSF50939">
    <property type="entry name" value="Sialidases"/>
    <property type="match status" value="1"/>
</dbReference>
<sequence>MKLKLLALRLFLALSISSTFLLYRPLHERGKISVSDFTIASEDDEESEEEKEEAEKADYTAERWMHEFEMLRNPITGKIPEDYRQKELEAASKIPSRIKVHNPWMTDILGTEDVTVLNNYNSIGPNNIAGRSRTLAFDRRNPNIMISGGTTGGIFRSVDGGSSWTFVSPENDIRSVNTIVQSPTEPDTWYCGSGEVFYPTSAADIAGTFGFGVFKSSDNGVTWSKLNTTATGNQNRFDLPFDLVHRLAVHPKTGHIYAAIHNRIVRSVNGGQSWQTVLSSSSGNRALGGLTEIVIPSDGSRIYAAFTGENADRKIAGVWESATGDSLTANNNAWIRIAGGQSGQPDSVGGWQPYGKWGRIVMNMNGNNNQLFVLYKNGKDAEEGTPEADLFRANITLGSTDIFAWTNLSDYVPDEPNYEESGIDPYTTQFNGFNMSIAAKPDNDNILFIGGTNVHRVHLNETNPARKFRRIGGYARGFFSTGFFYPDHHPDIHGIYYAPGNNSTLYTADDGGIHKSRTTDIADTVRWTPHVAELQTMQYQFVNLIPDTAFNWMIGGAQDNGTTYNLDFPERSHKSIGSGDGAACAMSNFSKNGNTWTQQWYFSTSNGNISRSTFTWKYNTSTNKLDFVNNDLSDITPSGFSGSGQWLTLFLNDPDSSEHLYYTNRNKLFRTKNAPSVTNNVTTTVTPSSWTEMTGIGTSVPSGHDFSSIAISKLPHRSKYLFLGTNQGRVYRLDSAHKAASTQLPIDITPSQMINKSYVSGIAVNPRNPDSVLVVVSNYDDANNNIPNIFFTENATTDHPTWRVLDGALAPLSSQSCAIVVKTTGVEFYVGTSVGLYSTTAPNGNNTQWLKEGSGMMKTAIIRSLVNRPEDNSFLIGTHGNGAFLADIGNSVSYTSDIPEPPRNGNDFIVSLHPTQTTNIVRYRVGILPVTKITVQLFSVNGQEVYREDRAYQNNIIDMARYAAGVYIVRIISSDGKEKFVQRVVKR</sequence>
<reference evidence="1" key="2">
    <citation type="submission" date="2023-04" db="EMBL/GenBank/DDBJ databases">
        <title>Paracnuella aquatica gen. nov., sp. nov., a member of the family Chitinophagaceae isolated from a hot spring.</title>
        <authorList>
            <person name="Wang C."/>
        </authorList>
    </citation>
    <scope>NUCLEOTIDE SEQUENCE</scope>
    <source>
        <strain evidence="1">LB-8</strain>
    </source>
</reference>
<dbReference type="InterPro" id="IPR015943">
    <property type="entry name" value="WD40/YVTN_repeat-like_dom_sf"/>
</dbReference>
<accession>A0A9X3B7G6</accession>
<evidence type="ECO:0000313" key="1">
    <source>
        <dbReference type="EMBL" id="MCU7548466.1"/>
    </source>
</evidence>
<dbReference type="InterPro" id="IPR026444">
    <property type="entry name" value="Secre_tail"/>
</dbReference>
<dbReference type="NCBIfam" id="TIGR04183">
    <property type="entry name" value="Por_Secre_tail"/>
    <property type="match status" value="1"/>
</dbReference>
<protein>
    <submittedName>
        <fullName evidence="1">T9SS type A sorting domain-containing protein</fullName>
    </submittedName>
</protein>
<evidence type="ECO:0000313" key="2">
    <source>
        <dbReference type="Proteomes" id="UP001155483"/>
    </source>
</evidence>
<dbReference type="AlphaFoldDB" id="A0A9X3B7G6"/>
<comment type="caution">
    <text evidence="1">The sequence shown here is derived from an EMBL/GenBank/DDBJ whole genome shotgun (WGS) entry which is preliminary data.</text>
</comment>